<dbReference type="RefSeq" id="WP_110516298.1">
    <property type="nucleotide sequence ID" value="NZ_PDOF01000001.1"/>
</dbReference>
<feature type="transmembrane region" description="Helical" evidence="1">
    <location>
        <begin position="180"/>
        <end position="198"/>
    </location>
</feature>
<dbReference type="GO" id="GO:1902201">
    <property type="term" value="P:negative regulation of bacterial-type flagellum-dependent cell motility"/>
    <property type="evidence" value="ECO:0007669"/>
    <property type="project" value="TreeGrafter"/>
</dbReference>
<dbReference type="CDD" id="cd01949">
    <property type="entry name" value="GGDEF"/>
    <property type="match status" value="1"/>
</dbReference>
<feature type="transmembrane region" description="Helical" evidence="1">
    <location>
        <begin position="107"/>
        <end position="126"/>
    </location>
</feature>
<keyword evidence="4" id="KW-1185">Reference proteome</keyword>
<evidence type="ECO:0000313" key="4">
    <source>
        <dbReference type="Proteomes" id="UP000248066"/>
    </source>
</evidence>
<sequence>MTKGRERTFWLIWALAFPLFLYFFIDRITMMSHDQTIALSAFALLIVIVSLFPIRIKNTSLIPLHGIALAVFLQFGLLIEMAVTQLALFTALLTLRLTKRELYRVPFNSLIFMVVSLSSAGVFYLLGGTTGSLERLTLMNEIIPTLGYALTFFVSNHVIIYLSMKYVASREGVSFWDEGLKWEAISAIMIIPVGLTLTVLYQQIGFVAILLMGIPFISVSLILRQYHNTETTNDLLKEVSAFGYQVNESLTVNGIISLFYKHVRAIFPADRIYLYDKIQGRLQVNPLCEEEGALPEGDGISMEVLRREASSHFDSRKQWLHIESRKNLPDTQSILSVPVMRNNSIVGVVTLTSERKKAFEKRHAMILEFMANYMAVAAQNARSYEKKKRESERCALTGLYNFRFFENLLVEKYDLQTTDCRQFAIILLDLDRFKRVNDTFGHHSGNVVLCQVADVLKKHVGDRGTVARYGGEEFVILIDNTDVSFAHSLAETLRTSLEVHRFKVENDLDEGRQAYIQVTASIGVAGKTNPDESAMGVLRNADRAMYTGAKQKGRNRVANFHSCEVTS</sequence>
<dbReference type="OrthoDB" id="9759607at2"/>
<evidence type="ECO:0000313" key="3">
    <source>
        <dbReference type="EMBL" id="PYZ97328.1"/>
    </source>
</evidence>
<proteinExistence type="predicted"/>
<dbReference type="PROSITE" id="PS50887">
    <property type="entry name" value="GGDEF"/>
    <property type="match status" value="1"/>
</dbReference>
<dbReference type="SUPFAM" id="SSF55073">
    <property type="entry name" value="Nucleotide cyclase"/>
    <property type="match status" value="1"/>
</dbReference>
<dbReference type="PANTHER" id="PTHR45138:SF9">
    <property type="entry name" value="DIGUANYLATE CYCLASE DGCM-RELATED"/>
    <property type="match status" value="1"/>
</dbReference>
<organism evidence="3 4">
    <name type="scientific">Alteribacter lacisalsi</name>
    <dbReference type="NCBI Taxonomy" id="2045244"/>
    <lineage>
        <taxon>Bacteria</taxon>
        <taxon>Bacillati</taxon>
        <taxon>Bacillota</taxon>
        <taxon>Bacilli</taxon>
        <taxon>Bacillales</taxon>
        <taxon>Bacillaceae</taxon>
        <taxon>Alteribacter</taxon>
    </lineage>
</organism>
<dbReference type="SUPFAM" id="SSF55781">
    <property type="entry name" value="GAF domain-like"/>
    <property type="match status" value="1"/>
</dbReference>
<dbReference type="GO" id="GO:0005886">
    <property type="term" value="C:plasma membrane"/>
    <property type="evidence" value="ECO:0007669"/>
    <property type="project" value="TreeGrafter"/>
</dbReference>
<dbReference type="InterPro" id="IPR000160">
    <property type="entry name" value="GGDEF_dom"/>
</dbReference>
<dbReference type="InterPro" id="IPR029787">
    <property type="entry name" value="Nucleotide_cyclase"/>
</dbReference>
<reference evidence="3 4" key="1">
    <citation type="submission" date="2017-10" db="EMBL/GenBank/DDBJ databases">
        <title>Bacillus sp. nov., a halophilic bacterium isolated from a Yangshapao Lake.</title>
        <authorList>
            <person name="Wang H."/>
        </authorList>
    </citation>
    <scope>NUCLEOTIDE SEQUENCE [LARGE SCALE GENOMIC DNA]</scope>
    <source>
        <strain evidence="3 4">YSP-3</strain>
    </source>
</reference>
<keyword evidence="1" id="KW-0472">Membrane</keyword>
<evidence type="ECO:0000256" key="1">
    <source>
        <dbReference type="SAM" id="Phobius"/>
    </source>
</evidence>
<dbReference type="InterPro" id="IPR043128">
    <property type="entry name" value="Rev_trsase/Diguanyl_cyclase"/>
</dbReference>
<dbReference type="Pfam" id="PF13185">
    <property type="entry name" value="GAF_2"/>
    <property type="match status" value="1"/>
</dbReference>
<dbReference type="Pfam" id="PF00990">
    <property type="entry name" value="GGDEF"/>
    <property type="match status" value="1"/>
</dbReference>
<dbReference type="NCBIfam" id="TIGR00254">
    <property type="entry name" value="GGDEF"/>
    <property type="match status" value="1"/>
</dbReference>
<dbReference type="InterPro" id="IPR003018">
    <property type="entry name" value="GAF"/>
</dbReference>
<keyword evidence="1" id="KW-1133">Transmembrane helix</keyword>
<feature type="transmembrane region" description="Helical" evidence="1">
    <location>
        <begin position="146"/>
        <end position="168"/>
    </location>
</feature>
<dbReference type="Gene3D" id="3.30.70.270">
    <property type="match status" value="1"/>
</dbReference>
<keyword evidence="1" id="KW-0812">Transmembrane</keyword>
<dbReference type="Gene3D" id="3.30.450.40">
    <property type="match status" value="1"/>
</dbReference>
<feature type="transmembrane region" description="Helical" evidence="1">
    <location>
        <begin position="7"/>
        <end position="25"/>
    </location>
</feature>
<feature type="domain" description="GGDEF" evidence="2">
    <location>
        <begin position="421"/>
        <end position="562"/>
    </location>
</feature>
<dbReference type="EMBL" id="PDOF01000001">
    <property type="protein sequence ID" value="PYZ97328.1"/>
    <property type="molecule type" value="Genomic_DNA"/>
</dbReference>
<protein>
    <recommendedName>
        <fullName evidence="2">GGDEF domain-containing protein</fullName>
    </recommendedName>
</protein>
<dbReference type="Proteomes" id="UP000248066">
    <property type="component" value="Unassembled WGS sequence"/>
</dbReference>
<feature type="transmembrane region" description="Helical" evidence="1">
    <location>
        <begin position="62"/>
        <end position="95"/>
    </location>
</feature>
<dbReference type="GO" id="GO:0052621">
    <property type="term" value="F:diguanylate cyclase activity"/>
    <property type="evidence" value="ECO:0007669"/>
    <property type="project" value="TreeGrafter"/>
</dbReference>
<comment type="caution">
    <text evidence="3">The sequence shown here is derived from an EMBL/GenBank/DDBJ whole genome shotgun (WGS) entry which is preliminary data.</text>
</comment>
<gene>
    <name evidence="3" type="ORF">CR205_01620</name>
</gene>
<dbReference type="GO" id="GO:0043709">
    <property type="term" value="P:cell adhesion involved in single-species biofilm formation"/>
    <property type="evidence" value="ECO:0007669"/>
    <property type="project" value="TreeGrafter"/>
</dbReference>
<feature type="transmembrane region" description="Helical" evidence="1">
    <location>
        <begin position="37"/>
        <end position="56"/>
    </location>
</feature>
<dbReference type="InterPro" id="IPR029016">
    <property type="entry name" value="GAF-like_dom_sf"/>
</dbReference>
<name>A0A2W0HUJ7_9BACI</name>
<accession>A0A2W0HUJ7</accession>
<dbReference type="AlphaFoldDB" id="A0A2W0HUJ7"/>
<dbReference type="SMART" id="SM00267">
    <property type="entry name" value="GGDEF"/>
    <property type="match status" value="1"/>
</dbReference>
<dbReference type="FunFam" id="3.30.70.270:FF:000001">
    <property type="entry name" value="Diguanylate cyclase domain protein"/>
    <property type="match status" value="1"/>
</dbReference>
<evidence type="ECO:0000259" key="2">
    <source>
        <dbReference type="PROSITE" id="PS50887"/>
    </source>
</evidence>
<dbReference type="SMART" id="SM00065">
    <property type="entry name" value="GAF"/>
    <property type="match status" value="1"/>
</dbReference>
<dbReference type="PANTHER" id="PTHR45138">
    <property type="entry name" value="REGULATORY COMPONENTS OF SENSORY TRANSDUCTION SYSTEM"/>
    <property type="match status" value="1"/>
</dbReference>
<dbReference type="InterPro" id="IPR050469">
    <property type="entry name" value="Diguanylate_Cyclase"/>
</dbReference>